<proteinExistence type="predicted"/>
<feature type="region of interest" description="Disordered" evidence="1">
    <location>
        <begin position="136"/>
        <end position="178"/>
    </location>
</feature>
<organism evidence="2 3">
    <name type="scientific">Cucurbitaria berberidis CBS 394.84</name>
    <dbReference type="NCBI Taxonomy" id="1168544"/>
    <lineage>
        <taxon>Eukaryota</taxon>
        <taxon>Fungi</taxon>
        <taxon>Dikarya</taxon>
        <taxon>Ascomycota</taxon>
        <taxon>Pezizomycotina</taxon>
        <taxon>Dothideomycetes</taxon>
        <taxon>Pleosporomycetidae</taxon>
        <taxon>Pleosporales</taxon>
        <taxon>Pleosporineae</taxon>
        <taxon>Cucurbitariaceae</taxon>
        <taxon>Cucurbitaria</taxon>
    </lineage>
</organism>
<evidence type="ECO:0000256" key="1">
    <source>
        <dbReference type="SAM" id="MobiDB-lite"/>
    </source>
</evidence>
<dbReference type="GeneID" id="63848524"/>
<dbReference type="EMBL" id="ML976618">
    <property type="protein sequence ID" value="KAF1841980.1"/>
    <property type="molecule type" value="Genomic_DNA"/>
</dbReference>
<comment type="caution">
    <text evidence="2">The sequence shown here is derived from an EMBL/GenBank/DDBJ whole genome shotgun (WGS) entry which is preliminary data.</text>
</comment>
<sequence>MATSAPPPPPGGNDPGKGGPTHAISKLSPPPKVTRARNRGDGKTAQTAYWSTTLWNNPSQSQYLVHRLNQPAPGKWMRCTHGEARYEAETGYPVYELGATHGRRVNLLAGQPQRDWDRATDRHIDEIIEEEQACVRRHEPMNEENVLEGVQEEYEGQGDSGFEPPYQSSTPSNKGKSK</sequence>
<accession>A0A9P4GAF6</accession>
<evidence type="ECO:0000313" key="3">
    <source>
        <dbReference type="Proteomes" id="UP000800039"/>
    </source>
</evidence>
<name>A0A9P4GAF6_9PLEO</name>
<evidence type="ECO:0000313" key="2">
    <source>
        <dbReference type="EMBL" id="KAF1841980.1"/>
    </source>
</evidence>
<dbReference type="OrthoDB" id="3797212at2759"/>
<feature type="compositionally biased region" description="Pro residues" evidence="1">
    <location>
        <begin position="1"/>
        <end position="12"/>
    </location>
</feature>
<feature type="compositionally biased region" description="Polar residues" evidence="1">
    <location>
        <begin position="166"/>
        <end position="178"/>
    </location>
</feature>
<dbReference type="RefSeq" id="XP_040784543.1">
    <property type="nucleotide sequence ID" value="XM_040931272.1"/>
</dbReference>
<dbReference type="Proteomes" id="UP000800039">
    <property type="component" value="Unassembled WGS sequence"/>
</dbReference>
<gene>
    <name evidence="2" type="ORF">K460DRAFT_345399</name>
</gene>
<protein>
    <submittedName>
        <fullName evidence="2">Uncharacterized protein</fullName>
    </submittedName>
</protein>
<keyword evidence="3" id="KW-1185">Reference proteome</keyword>
<reference evidence="2" key="1">
    <citation type="submission" date="2020-01" db="EMBL/GenBank/DDBJ databases">
        <authorList>
            <consortium name="DOE Joint Genome Institute"/>
            <person name="Haridas S."/>
            <person name="Albert R."/>
            <person name="Binder M."/>
            <person name="Bloem J."/>
            <person name="Labutti K."/>
            <person name="Salamov A."/>
            <person name="Andreopoulos B."/>
            <person name="Baker S.E."/>
            <person name="Barry K."/>
            <person name="Bills G."/>
            <person name="Bluhm B.H."/>
            <person name="Cannon C."/>
            <person name="Castanera R."/>
            <person name="Culley D.E."/>
            <person name="Daum C."/>
            <person name="Ezra D."/>
            <person name="Gonzalez J.B."/>
            <person name="Henrissat B."/>
            <person name="Kuo A."/>
            <person name="Liang C."/>
            <person name="Lipzen A."/>
            <person name="Lutzoni F."/>
            <person name="Magnuson J."/>
            <person name="Mondo S."/>
            <person name="Nolan M."/>
            <person name="Ohm R."/>
            <person name="Pangilinan J."/>
            <person name="Park H.-J."/>
            <person name="Ramirez L."/>
            <person name="Alfaro M."/>
            <person name="Sun H."/>
            <person name="Tritt A."/>
            <person name="Yoshinaga Y."/>
            <person name="Zwiers L.-H."/>
            <person name="Turgeon B.G."/>
            <person name="Goodwin S.B."/>
            <person name="Spatafora J.W."/>
            <person name="Crous P.W."/>
            <person name="Grigoriev I.V."/>
        </authorList>
    </citation>
    <scope>NUCLEOTIDE SEQUENCE</scope>
    <source>
        <strain evidence="2">CBS 394.84</strain>
    </source>
</reference>
<feature type="region of interest" description="Disordered" evidence="1">
    <location>
        <begin position="1"/>
        <end position="44"/>
    </location>
</feature>
<dbReference type="AlphaFoldDB" id="A0A9P4GAF6"/>